<dbReference type="PIRSF" id="PIRSF000452">
    <property type="entry name" value="6-N-acetyltransf"/>
    <property type="match status" value="1"/>
</dbReference>
<accession>A0ABY8LEM4</accession>
<evidence type="ECO:0000313" key="11">
    <source>
        <dbReference type="EMBL" id="WGH79764.1"/>
    </source>
</evidence>
<protein>
    <recommendedName>
        <fullName evidence="3 9">Aminoglycoside N(6')-acetyltransferase type 1</fullName>
        <ecNumber evidence="2 9">2.3.1.82</ecNumber>
    </recommendedName>
    <alternativeName>
        <fullName evidence="7 9">Aminoglycoside resistance protein</fullName>
    </alternativeName>
</protein>
<keyword evidence="4 9" id="KW-0808">Transferase</keyword>
<dbReference type="PANTHER" id="PTHR43877">
    <property type="entry name" value="AMINOALKYLPHOSPHONATE N-ACETYLTRANSFERASE-RELATED-RELATED"/>
    <property type="match status" value="1"/>
</dbReference>
<dbReference type="PROSITE" id="PS51186">
    <property type="entry name" value="GNAT"/>
    <property type="match status" value="1"/>
</dbReference>
<evidence type="ECO:0000256" key="1">
    <source>
        <dbReference type="ARBA" id="ARBA00011738"/>
    </source>
</evidence>
<dbReference type="InterPro" id="IPR000182">
    <property type="entry name" value="GNAT_dom"/>
</dbReference>
<dbReference type="Pfam" id="PF00583">
    <property type="entry name" value="Acetyltransf_1"/>
    <property type="match status" value="1"/>
</dbReference>
<evidence type="ECO:0000256" key="4">
    <source>
        <dbReference type="ARBA" id="ARBA00022679"/>
    </source>
</evidence>
<keyword evidence="6 9" id="KW-0012">Acyltransferase</keyword>
<dbReference type="SUPFAM" id="SSF55729">
    <property type="entry name" value="Acyl-CoA N-acyltransferases (Nat)"/>
    <property type="match status" value="1"/>
</dbReference>
<evidence type="ECO:0000256" key="6">
    <source>
        <dbReference type="ARBA" id="ARBA00023315"/>
    </source>
</evidence>
<dbReference type="EC" id="2.3.1.82" evidence="2 9"/>
<dbReference type="CDD" id="cd04301">
    <property type="entry name" value="NAT_SF"/>
    <property type="match status" value="1"/>
</dbReference>
<comment type="catalytic activity">
    <reaction evidence="8 9">
        <text>kanamycin B + acetyl-CoA = N(6')-acetylkanamycin B + CoA + H(+)</text>
        <dbReference type="Rhea" id="RHEA:16449"/>
        <dbReference type="ChEBI" id="CHEBI:15378"/>
        <dbReference type="ChEBI" id="CHEBI:57287"/>
        <dbReference type="ChEBI" id="CHEBI:57288"/>
        <dbReference type="ChEBI" id="CHEBI:58390"/>
        <dbReference type="ChEBI" id="CHEBI:58549"/>
        <dbReference type="EC" id="2.3.1.82"/>
    </reaction>
</comment>
<evidence type="ECO:0000259" key="10">
    <source>
        <dbReference type="PROSITE" id="PS51186"/>
    </source>
</evidence>
<sequence length="151" mass="16490">MPIRVASSTDIPDWIALRARLWPGTSRAEHRAEVEEWLAGTPDRCIVFVAVGAERGLLGFAEAALRHDHVNGCETTPVAFLEGIFVRSEMRGTGIGAALVRSVQAWAIERGCTELASDAALANRDSHAFHAAMGFAETERVVFFRKRLGET</sequence>
<gene>
    <name evidence="11" type="ORF">P8627_05745</name>
</gene>
<evidence type="ECO:0000256" key="8">
    <source>
        <dbReference type="ARBA" id="ARBA00048923"/>
    </source>
</evidence>
<feature type="domain" description="N-acetyltransferase" evidence="10">
    <location>
        <begin position="1"/>
        <end position="151"/>
    </location>
</feature>
<comment type="function">
    <text evidence="9">Catalyzes the transfer of an acetyl group from acetyl-CoA to the 6'-amino group of aminoglycoside molecules conferring resistance to antibiotics containing the purpurosamine ring.</text>
</comment>
<dbReference type="Proteomes" id="UP001243420">
    <property type="component" value="Chromosome"/>
</dbReference>
<keyword evidence="5 9" id="KW-0046">Antibiotic resistance</keyword>
<evidence type="ECO:0000256" key="2">
    <source>
        <dbReference type="ARBA" id="ARBA00012888"/>
    </source>
</evidence>
<evidence type="ECO:0000256" key="9">
    <source>
        <dbReference type="PIRNR" id="PIRNR000452"/>
    </source>
</evidence>
<evidence type="ECO:0000313" key="12">
    <source>
        <dbReference type="Proteomes" id="UP001243420"/>
    </source>
</evidence>
<dbReference type="EMBL" id="CP122537">
    <property type="protein sequence ID" value="WGH79764.1"/>
    <property type="molecule type" value="Genomic_DNA"/>
</dbReference>
<dbReference type="InterPro" id="IPR024170">
    <property type="entry name" value="Aminoglycoside_N6-AcTrfrase"/>
</dbReference>
<evidence type="ECO:0000256" key="3">
    <source>
        <dbReference type="ARBA" id="ARBA00017677"/>
    </source>
</evidence>
<evidence type="ECO:0000256" key="5">
    <source>
        <dbReference type="ARBA" id="ARBA00023251"/>
    </source>
</evidence>
<name>A0ABY8LEM4_9RHOB</name>
<dbReference type="InterPro" id="IPR016181">
    <property type="entry name" value="Acyl_CoA_acyltransferase"/>
</dbReference>
<comment type="subunit">
    <text evidence="1 9">Homodimer.</text>
</comment>
<reference evidence="11 12" key="1">
    <citation type="submission" date="2023-04" db="EMBL/GenBank/DDBJ databases">
        <title>Jannaschia ovalis sp. nov., a marine bacterium isolated from sea tidal flat.</title>
        <authorList>
            <person name="Kwon D.Y."/>
            <person name="Kim J.-J."/>
        </authorList>
    </citation>
    <scope>NUCLEOTIDE SEQUENCE [LARGE SCALE GENOMIC DNA]</scope>
    <source>
        <strain evidence="11 12">GRR-S6-38</strain>
    </source>
</reference>
<dbReference type="Gene3D" id="3.40.630.30">
    <property type="match status" value="1"/>
</dbReference>
<evidence type="ECO:0000256" key="7">
    <source>
        <dbReference type="ARBA" id="ARBA00029660"/>
    </source>
</evidence>
<proteinExistence type="predicted"/>
<dbReference type="InterPro" id="IPR050832">
    <property type="entry name" value="Bact_Acetyltransf"/>
</dbReference>
<dbReference type="NCBIfam" id="NF043067">
    <property type="entry name" value="AAC_6p_group_E"/>
    <property type="match status" value="1"/>
</dbReference>
<dbReference type="RefSeq" id="WP_279966701.1">
    <property type="nucleotide sequence ID" value="NZ_CP122537.1"/>
</dbReference>
<organism evidence="11 12">
    <name type="scientific">Jannaschia ovalis</name>
    <dbReference type="NCBI Taxonomy" id="3038773"/>
    <lineage>
        <taxon>Bacteria</taxon>
        <taxon>Pseudomonadati</taxon>
        <taxon>Pseudomonadota</taxon>
        <taxon>Alphaproteobacteria</taxon>
        <taxon>Rhodobacterales</taxon>
        <taxon>Roseobacteraceae</taxon>
        <taxon>Jannaschia</taxon>
    </lineage>
</organism>
<keyword evidence="12" id="KW-1185">Reference proteome</keyword>